<protein>
    <submittedName>
        <fullName evidence="4">Uncharacterized protein</fullName>
    </submittedName>
</protein>
<name>A0A9Q0JTS5_9MAGN</name>
<feature type="region of interest" description="Disordered" evidence="1">
    <location>
        <begin position="201"/>
        <end position="286"/>
    </location>
</feature>
<dbReference type="OrthoDB" id="773154at2759"/>
<keyword evidence="5" id="KW-1185">Reference proteome</keyword>
<feature type="compositionally biased region" description="Polar residues" evidence="1">
    <location>
        <begin position="156"/>
        <end position="173"/>
    </location>
</feature>
<evidence type="ECO:0000256" key="1">
    <source>
        <dbReference type="SAM" id="MobiDB-lite"/>
    </source>
</evidence>
<evidence type="ECO:0000313" key="5">
    <source>
        <dbReference type="Proteomes" id="UP001141806"/>
    </source>
</evidence>
<dbReference type="InterPro" id="IPR010341">
    <property type="entry name" value="DUF936_pln"/>
</dbReference>
<feature type="compositionally biased region" description="Polar residues" evidence="1">
    <location>
        <begin position="208"/>
        <end position="219"/>
    </location>
</feature>
<gene>
    <name evidence="4" type="ORF">NE237_026982</name>
</gene>
<dbReference type="PANTHER" id="PTHR31928">
    <property type="entry name" value="EXPRESSED PROTEIN"/>
    <property type="match status" value="1"/>
</dbReference>
<dbReference type="EMBL" id="JAMYWD010000012">
    <property type="protein sequence ID" value="KAJ4950150.1"/>
    <property type="molecule type" value="Genomic_DNA"/>
</dbReference>
<feature type="region of interest" description="Disordered" evidence="1">
    <location>
        <begin position="150"/>
        <end position="176"/>
    </location>
</feature>
<feature type="domain" description="DUF6857" evidence="3">
    <location>
        <begin position="418"/>
        <end position="543"/>
    </location>
</feature>
<feature type="domain" description="DUF6857" evidence="3">
    <location>
        <begin position="294"/>
        <end position="384"/>
    </location>
</feature>
<dbReference type="Proteomes" id="UP001141806">
    <property type="component" value="Unassembled WGS sequence"/>
</dbReference>
<dbReference type="InterPro" id="IPR049172">
    <property type="entry name" value="DUF6857_pln"/>
</dbReference>
<feature type="domain" description="DUF936" evidence="2">
    <location>
        <begin position="27"/>
        <end position="142"/>
    </location>
</feature>
<feature type="compositionally biased region" description="Basic and acidic residues" evidence="1">
    <location>
        <begin position="246"/>
        <end position="255"/>
    </location>
</feature>
<comment type="caution">
    <text evidence="4">The sequence shown here is derived from an EMBL/GenBank/DDBJ whole genome shotgun (WGS) entry which is preliminary data.</text>
</comment>
<evidence type="ECO:0000259" key="3">
    <source>
        <dbReference type="Pfam" id="PF21647"/>
    </source>
</evidence>
<dbReference type="InterPro" id="IPR048297">
    <property type="entry name" value="DUF936_dom_pln"/>
</dbReference>
<evidence type="ECO:0000313" key="4">
    <source>
        <dbReference type="EMBL" id="KAJ4950150.1"/>
    </source>
</evidence>
<dbReference type="PANTHER" id="PTHR31928:SF2">
    <property type="entry name" value="EXPRESSED PROTEIN"/>
    <property type="match status" value="1"/>
</dbReference>
<organism evidence="4 5">
    <name type="scientific">Protea cynaroides</name>
    <dbReference type="NCBI Taxonomy" id="273540"/>
    <lineage>
        <taxon>Eukaryota</taxon>
        <taxon>Viridiplantae</taxon>
        <taxon>Streptophyta</taxon>
        <taxon>Embryophyta</taxon>
        <taxon>Tracheophyta</taxon>
        <taxon>Spermatophyta</taxon>
        <taxon>Magnoliopsida</taxon>
        <taxon>Proteales</taxon>
        <taxon>Proteaceae</taxon>
        <taxon>Protea</taxon>
    </lineage>
</organism>
<reference evidence="4" key="1">
    <citation type="journal article" date="2023" name="Plant J.">
        <title>The genome of the king protea, Protea cynaroides.</title>
        <authorList>
            <person name="Chang J."/>
            <person name="Duong T.A."/>
            <person name="Schoeman C."/>
            <person name="Ma X."/>
            <person name="Roodt D."/>
            <person name="Barker N."/>
            <person name="Li Z."/>
            <person name="Van de Peer Y."/>
            <person name="Mizrachi E."/>
        </authorList>
    </citation>
    <scope>NUCLEOTIDE SEQUENCE</scope>
    <source>
        <tissue evidence="4">Young leaves</tissue>
    </source>
</reference>
<dbReference type="Pfam" id="PF21647">
    <property type="entry name" value="DUF6857"/>
    <property type="match status" value="2"/>
</dbReference>
<accession>A0A9Q0JTS5</accession>
<evidence type="ECO:0000259" key="2">
    <source>
        <dbReference type="Pfam" id="PF06075"/>
    </source>
</evidence>
<proteinExistence type="predicted"/>
<sequence>MNSGFGIKFDLWEPRQRSKRKKQMASLTPGVLVKLLQTMDSDVRVCGEYRSVVLQVISIVPALTGSELWPNHGFFIKISDSSHSTYVTLSKEDNELILTNKLLLGQFIYVERVEAGTPVPTLVGVRPIPGRNPFVGNPKDLMQMLVPSEDPISINRDGTTSKSSEQSNGVQENPRQRIVIKEEKVVVASRYMQGVLSSISKGAENDSSDAGKSSGNENGASKKVASSKPKPELKASQTCPPTPTHSRADAPRVKAEATGGNAKEALVPPKSSTAKHKTSKLGTPNLSCSLNNRDKYQAHDSISWDSLPANLAKPGKGVLRQRNFASLVAIQAQKEASTAATLVKCLSMFADLRISASPDNPHLTFSKFFTLYRLTDELTVAAVSKDSPFHVFNNMPPTDVDMCGRTLLTRNRNALHYTKPLIESERLEWAKGNGAKEIEEVREILLEESESWFLTFLDGALSAGFHVGSQEKKGKDNLRGRQQSVSEDQIVTKLSQLKQANDWLDQLRSKKGPEDNGLAETVDKLKQKIYTCLLAHVDSATSALESR</sequence>
<dbReference type="Pfam" id="PF06075">
    <property type="entry name" value="DUF936"/>
    <property type="match status" value="1"/>
</dbReference>
<dbReference type="AlphaFoldDB" id="A0A9Q0JTS5"/>